<name>A0A2P7QPV1_9SPHN</name>
<evidence type="ECO:0008006" key="3">
    <source>
        <dbReference type="Google" id="ProtNLM"/>
    </source>
</evidence>
<dbReference type="SUPFAM" id="SSF49503">
    <property type="entry name" value="Cupredoxins"/>
    <property type="match status" value="1"/>
</dbReference>
<proteinExistence type="predicted"/>
<evidence type="ECO:0000313" key="1">
    <source>
        <dbReference type="EMBL" id="PSJ39976.1"/>
    </source>
</evidence>
<dbReference type="InterPro" id="IPR008972">
    <property type="entry name" value="Cupredoxin"/>
</dbReference>
<organism evidence="1 2">
    <name type="scientific">Allosphingosinicella deserti</name>
    <dbReference type="NCBI Taxonomy" id="2116704"/>
    <lineage>
        <taxon>Bacteria</taxon>
        <taxon>Pseudomonadati</taxon>
        <taxon>Pseudomonadota</taxon>
        <taxon>Alphaproteobacteria</taxon>
        <taxon>Sphingomonadales</taxon>
        <taxon>Sphingomonadaceae</taxon>
        <taxon>Allosphingosinicella</taxon>
    </lineage>
</organism>
<reference evidence="1 2" key="1">
    <citation type="submission" date="2018-03" db="EMBL/GenBank/DDBJ databases">
        <title>The draft genome of Sphingosinicella sp. GL-C-18.</title>
        <authorList>
            <person name="Liu L."/>
            <person name="Li L."/>
            <person name="Liang L."/>
            <person name="Zhang X."/>
            <person name="Wang T."/>
        </authorList>
    </citation>
    <scope>NUCLEOTIDE SEQUENCE [LARGE SCALE GENOMIC DNA]</scope>
    <source>
        <strain evidence="1 2">GL-C-18</strain>
    </source>
</reference>
<keyword evidence="2" id="KW-1185">Reference proteome</keyword>
<protein>
    <recommendedName>
        <fullName evidence="3">EfeO-type cupredoxin-like domain-containing protein</fullName>
    </recommendedName>
</protein>
<dbReference type="Proteomes" id="UP000241167">
    <property type="component" value="Unassembled WGS sequence"/>
</dbReference>
<comment type="caution">
    <text evidence="1">The sequence shown here is derived from an EMBL/GenBank/DDBJ whole genome shotgun (WGS) entry which is preliminary data.</text>
</comment>
<dbReference type="AlphaFoldDB" id="A0A2P7QPV1"/>
<evidence type="ECO:0000313" key="2">
    <source>
        <dbReference type="Proteomes" id="UP000241167"/>
    </source>
</evidence>
<gene>
    <name evidence="1" type="ORF">C7I55_13435</name>
</gene>
<sequence>MGWAALAPVHAASRDESFEIPPGTSARRLAGGHGEILPQTIRLTLGLNDVLVLKNRDAAPHIFGPTLIMPGQTFRMPFSMASTYSFLCSAHADGQLTIIVDPAPTPGWKRLRWRWNEWIGKR</sequence>
<dbReference type="EMBL" id="PXYI01000004">
    <property type="protein sequence ID" value="PSJ39976.1"/>
    <property type="molecule type" value="Genomic_DNA"/>
</dbReference>
<dbReference type="OrthoDB" id="9796416at2"/>
<accession>A0A2P7QPV1</accession>